<evidence type="ECO:0000256" key="6">
    <source>
        <dbReference type="ARBA" id="ARBA00023136"/>
    </source>
</evidence>
<feature type="signal peptide" evidence="8">
    <location>
        <begin position="1"/>
        <end position="19"/>
    </location>
</feature>
<dbReference type="InterPro" id="IPR003961">
    <property type="entry name" value="FN3_dom"/>
</dbReference>
<protein>
    <submittedName>
        <fullName evidence="11">Uncharacterized protein LOC108560479 isoform X1</fullName>
    </submittedName>
</protein>
<dbReference type="PANTHER" id="PTHR46877">
    <property type="entry name" value="EPH RECEPTOR A5"/>
    <property type="match status" value="1"/>
</dbReference>
<accession>A0ABM1MG31</accession>
<feature type="chain" id="PRO_5045742686" evidence="8">
    <location>
        <begin position="20"/>
        <end position="967"/>
    </location>
</feature>
<evidence type="ECO:0000256" key="5">
    <source>
        <dbReference type="ARBA" id="ARBA00022989"/>
    </source>
</evidence>
<dbReference type="InterPro" id="IPR013783">
    <property type="entry name" value="Ig-like_fold"/>
</dbReference>
<dbReference type="SUPFAM" id="SSF49265">
    <property type="entry name" value="Fibronectin type III"/>
    <property type="match status" value="3"/>
</dbReference>
<evidence type="ECO:0000256" key="3">
    <source>
        <dbReference type="ARBA" id="ARBA00022741"/>
    </source>
</evidence>
<dbReference type="InterPro" id="IPR036116">
    <property type="entry name" value="FN3_sf"/>
</dbReference>
<dbReference type="InterPro" id="IPR050449">
    <property type="entry name" value="Ephrin_rcpt_TKs"/>
</dbReference>
<keyword evidence="10" id="KW-1185">Reference proteome</keyword>
<evidence type="ECO:0000256" key="4">
    <source>
        <dbReference type="ARBA" id="ARBA00022840"/>
    </source>
</evidence>
<dbReference type="SMART" id="SM00060">
    <property type="entry name" value="FN3"/>
    <property type="match status" value="2"/>
</dbReference>
<dbReference type="CDD" id="cd00063">
    <property type="entry name" value="FN3"/>
    <property type="match status" value="2"/>
</dbReference>
<comment type="subcellular location">
    <subcellularLocation>
        <location evidence="1">Membrane</location>
        <topology evidence="1">Single-pass membrane protein</topology>
    </subcellularLocation>
</comment>
<evidence type="ECO:0000313" key="11">
    <source>
        <dbReference type="RefSeq" id="XP_017773531.1"/>
    </source>
</evidence>
<organism evidence="10 11">
    <name type="scientific">Nicrophorus vespilloides</name>
    <name type="common">Boreal carrion beetle</name>
    <dbReference type="NCBI Taxonomy" id="110193"/>
    <lineage>
        <taxon>Eukaryota</taxon>
        <taxon>Metazoa</taxon>
        <taxon>Ecdysozoa</taxon>
        <taxon>Arthropoda</taxon>
        <taxon>Hexapoda</taxon>
        <taxon>Insecta</taxon>
        <taxon>Pterygota</taxon>
        <taxon>Neoptera</taxon>
        <taxon>Endopterygota</taxon>
        <taxon>Coleoptera</taxon>
        <taxon>Polyphaga</taxon>
        <taxon>Staphyliniformia</taxon>
        <taxon>Silphidae</taxon>
        <taxon>Nicrophorinae</taxon>
        <taxon>Nicrophorus</taxon>
    </lineage>
</organism>
<evidence type="ECO:0000256" key="1">
    <source>
        <dbReference type="ARBA" id="ARBA00004167"/>
    </source>
</evidence>
<keyword evidence="4" id="KW-0067">ATP-binding</keyword>
<sequence length="967" mass="112426">MNSIIVFIYLCFFVQYLNGITIVSRKKENGKLESHCVKTDESETLTWLTPYDESFYKYKSNNSSNLSKPLGLIPGWRIDQGYKYLLGPILDHRWQYFETFISKDNKNVKKNLSEILDDFFEFTFSLRYRRDAEMSFYYNNQLKLRMSFSNDNVTSVFCPDQAINCTNEKLIQNNLQNYNVDSWNHFTIRYNKNNGRYILLLNGKSIQNEYVRHFGLSSLDMKSFEGALWKLHSYNIWVKDVVGKNVIFLNIIPDYNNKLCFSTYFYFVNEITVEIRLGSTIIKNQKFKNERIGWKFVKMEANVQDATKVYSFQLLNYRQNEVIFSNMKYNADCETNINQISMEFDVGQIEQVSCVSLNNPNSSIRMGESVVNSNKSSNVCSIDEFGNDCIKCKSVFNTDGCENTLICAETNKCYCQPGHQGKYCETKCDDLKKNVFGSNCVDKCGNCKDNEQCHYVTGHCPNGCKKSYLEPFCNERQYCKDVKRDDVLENIVNGKITFQFKESDDVEKCTNDDYLIKTLDKNNKETNEFNPNSNYVIEFWRNNKFVFKYNITTDELKLGSINEAKTNSNVTSIYLSWTPPDEALGNNLNYSITYRLQPTDDCVESLKHLTNPQTVYVQTEFVNVTNLRPHSTYVFEVQAFNKYVGEVKSIIEKTSSREIPNQESYVIHNISVTANTMSVYLQKNCERIESDVAFRLNLQCFDSWCTNLTKTYGFNQSVLSIDDLKPFTKYTVLIEMATEINFEKTVSMQPKQVKTEPSVPKELRDMEVYSISDTGISLVFDIPYPPTGILEEIQINDEKITWEYCSIWKNRFCSKISTRICDKLTVKLKNMNVPNIKSYSINRDCQEKEPDSPQNLQQNWDEDSNLILTWEHPLRMNGEFDKFIISYANKTVDFVTQENLRYNHKIRAEEICSSEINNLILKVSTKNKKYDAKGTEIHINCPVVQFMDSTATDDDINIFVIIVGNNL</sequence>
<keyword evidence="8" id="KW-0732">Signal</keyword>
<dbReference type="Gene3D" id="2.60.40.10">
    <property type="entry name" value="Immunoglobulins"/>
    <property type="match status" value="1"/>
</dbReference>
<dbReference type="PROSITE" id="PS50853">
    <property type="entry name" value="FN3"/>
    <property type="match status" value="1"/>
</dbReference>
<keyword evidence="6" id="KW-0472">Membrane</keyword>
<dbReference type="RefSeq" id="XP_017773531.1">
    <property type="nucleotide sequence ID" value="XM_017918042.1"/>
</dbReference>
<evidence type="ECO:0000259" key="9">
    <source>
        <dbReference type="PROSITE" id="PS50853"/>
    </source>
</evidence>
<name>A0ABM1MG31_NICVS</name>
<keyword evidence="5" id="KW-1133">Transmembrane helix</keyword>
<dbReference type="Pfam" id="PF00041">
    <property type="entry name" value="fn3"/>
    <property type="match status" value="1"/>
</dbReference>
<gene>
    <name evidence="11" type="primary">LOC108560479</name>
</gene>
<evidence type="ECO:0000256" key="8">
    <source>
        <dbReference type="SAM" id="SignalP"/>
    </source>
</evidence>
<evidence type="ECO:0000256" key="2">
    <source>
        <dbReference type="ARBA" id="ARBA00022692"/>
    </source>
</evidence>
<evidence type="ECO:0000313" key="10">
    <source>
        <dbReference type="Proteomes" id="UP000695000"/>
    </source>
</evidence>
<keyword evidence="2" id="KW-0812">Transmembrane</keyword>
<reference evidence="11" key="1">
    <citation type="submission" date="2025-08" db="UniProtKB">
        <authorList>
            <consortium name="RefSeq"/>
        </authorList>
    </citation>
    <scope>IDENTIFICATION</scope>
    <source>
        <tissue evidence="11">Whole Larva</tissue>
    </source>
</reference>
<keyword evidence="7" id="KW-0675">Receptor</keyword>
<dbReference type="PROSITE" id="PS00022">
    <property type="entry name" value="EGF_1"/>
    <property type="match status" value="1"/>
</dbReference>
<feature type="domain" description="Fibronectin type-III" evidence="9">
    <location>
        <begin position="557"/>
        <end position="659"/>
    </location>
</feature>
<evidence type="ECO:0000256" key="7">
    <source>
        <dbReference type="ARBA" id="ARBA00023170"/>
    </source>
</evidence>
<dbReference type="PANTHER" id="PTHR46877:SF9">
    <property type="entry name" value="EPHRIN TYPE-A RECEPTOR 7"/>
    <property type="match status" value="1"/>
</dbReference>
<dbReference type="InterPro" id="IPR000742">
    <property type="entry name" value="EGF"/>
</dbReference>
<dbReference type="Gene3D" id="2.170.300.10">
    <property type="entry name" value="Tie2 ligand-binding domain superfamily"/>
    <property type="match status" value="1"/>
</dbReference>
<proteinExistence type="predicted"/>
<dbReference type="Proteomes" id="UP000695000">
    <property type="component" value="Unplaced"/>
</dbReference>
<dbReference type="GeneID" id="108560479"/>
<keyword evidence="3" id="KW-0547">Nucleotide-binding</keyword>